<accession>A0AA36E7K6</accession>
<dbReference type="AlphaFoldDB" id="A0AA36E7K6"/>
<evidence type="ECO:0000256" key="2">
    <source>
        <dbReference type="SAM" id="MobiDB-lite"/>
    </source>
</evidence>
<gene>
    <name evidence="3" type="ORF">LSALG_LOCUS25513</name>
</gene>
<reference evidence="3" key="1">
    <citation type="submission" date="2023-04" db="EMBL/GenBank/DDBJ databases">
        <authorList>
            <person name="Vijverberg K."/>
            <person name="Xiong W."/>
            <person name="Schranz E."/>
        </authorList>
    </citation>
    <scope>NUCLEOTIDE SEQUENCE</scope>
</reference>
<protein>
    <submittedName>
        <fullName evidence="3">Uncharacterized protein</fullName>
    </submittedName>
</protein>
<keyword evidence="1" id="KW-0175">Coiled coil</keyword>
<feature type="region of interest" description="Disordered" evidence="2">
    <location>
        <begin position="130"/>
        <end position="175"/>
    </location>
</feature>
<name>A0AA36E7K6_LACSI</name>
<keyword evidence="4" id="KW-1185">Reference proteome</keyword>
<organism evidence="3 4">
    <name type="scientific">Lactuca saligna</name>
    <name type="common">Willowleaf lettuce</name>
    <dbReference type="NCBI Taxonomy" id="75948"/>
    <lineage>
        <taxon>Eukaryota</taxon>
        <taxon>Viridiplantae</taxon>
        <taxon>Streptophyta</taxon>
        <taxon>Embryophyta</taxon>
        <taxon>Tracheophyta</taxon>
        <taxon>Spermatophyta</taxon>
        <taxon>Magnoliopsida</taxon>
        <taxon>eudicotyledons</taxon>
        <taxon>Gunneridae</taxon>
        <taxon>Pentapetalae</taxon>
        <taxon>asterids</taxon>
        <taxon>campanulids</taxon>
        <taxon>Asterales</taxon>
        <taxon>Asteraceae</taxon>
        <taxon>Cichorioideae</taxon>
        <taxon>Cichorieae</taxon>
        <taxon>Lactucinae</taxon>
        <taxon>Lactuca</taxon>
    </lineage>
</organism>
<feature type="compositionally biased region" description="Basic and acidic residues" evidence="2">
    <location>
        <begin position="138"/>
        <end position="150"/>
    </location>
</feature>
<feature type="compositionally biased region" description="Basic and acidic residues" evidence="2">
    <location>
        <begin position="158"/>
        <end position="169"/>
    </location>
</feature>
<dbReference type="Proteomes" id="UP001177003">
    <property type="component" value="Chromosome 5"/>
</dbReference>
<dbReference type="EMBL" id="OX465081">
    <property type="protein sequence ID" value="CAI9286076.1"/>
    <property type="molecule type" value="Genomic_DNA"/>
</dbReference>
<feature type="coiled-coil region" evidence="1">
    <location>
        <begin position="51"/>
        <end position="85"/>
    </location>
</feature>
<evidence type="ECO:0000313" key="3">
    <source>
        <dbReference type="EMBL" id="CAI9286076.1"/>
    </source>
</evidence>
<proteinExistence type="predicted"/>
<evidence type="ECO:0000313" key="4">
    <source>
        <dbReference type="Proteomes" id="UP001177003"/>
    </source>
</evidence>
<sequence>MGSSLKTEKAKLQEVRIGLKSDHVDLKSSISSQIFNLQYGLAMESKIVDALAVKNKKVNVLTIKLENAEKQANDLLSEKAVMKSYIVDVTVMLLDITKTRDSMITITVKKHIDEKLWPVFSMLHRLEGVPKSNNIPKQRGEQSNKDDHKPSANPVIKGESDPKGKEKNFLRRTYY</sequence>
<evidence type="ECO:0000256" key="1">
    <source>
        <dbReference type="SAM" id="Coils"/>
    </source>
</evidence>